<proteinExistence type="predicted"/>
<feature type="compositionally biased region" description="Gly residues" evidence="4">
    <location>
        <begin position="969"/>
        <end position="988"/>
    </location>
</feature>
<gene>
    <name evidence="5" type="ORF">OSTQU699_LOCUS3191</name>
</gene>
<evidence type="ECO:0000256" key="4">
    <source>
        <dbReference type="SAM" id="MobiDB-lite"/>
    </source>
</evidence>
<evidence type="ECO:0000256" key="2">
    <source>
        <dbReference type="ARBA" id="ARBA00023043"/>
    </source>
</evidence>
<feature type="repeat" description="ANK" evidence="3">
    <location>
        <begin position="546"/>
        <end position="578"/>
    </location>
</feature>
<feature type="region of interest" description="Disordered" evidence="4">
    <location>
        <begin position="1076"/>
        <end position="1411"/>
    </location>
</feature>
<dbReference type="InterPro" id="IPR002110">
    <property type="entry name" value="Ankyrin_rpt"/>
</dbReference>
<feature type="compositionally biased region" description="Low complexity" evidence="4">
    <location>
        <begin position="1395"/>
        <end position="1409"/>
    </location>
</feature>
<dbReference type="InterPro" id="IPR036770">
    <property type="entry name" value="Ankyrin_rpt-contain_sf"/>
</dbReference>
<feature type="compositionally biased region" description="Acidic residues" evidence="4">
    <location>
        <begin position="1003"/>
        <end position="1012"/>
    </location>
</feature>
<feature type="compositionally biased region" description="Low complexity" evidence="4">
    <location>
        <begin position="1448"/>
        <end position="1459"/>
    </location>
</feature>
<organism evidence="5 6">
    <name type="scientific">Ostreobium quekettii</name>
    <dbReference type="NCBI Taxonomy" id="121088"/>
    <lineage>
        <taxon>Eukaryota</taxon>
        <taxon>Viridiplantae</taxon>
        <taxon>Chlorophyta</taxon>
        <taxon>core chlorophytes</taxon>
        <taxon>Ulvophyceae</taxon>
        <taxon>TCBD clade</taxon>
        <taxon>Bryopsidales</taxon>
        <taxon>Ostreobineae</taxon>
        <taxon>Ostreobiaceae</taxon>
        <taxon>Ostreobium</taxon>
    </lineage>
</organism>
<keyword evidence="6" id="KW-1185">Reference proteome</keyword>
<feature type="region of interest" description="Disordered" evidence="4">
    <location>
        <begin position="927"/>
        <end position="1012"/>
    </location>
</feature>
<dbReference type="PANTHER" id="PTHR24198">
    <property type="entry name" value="ANKYRIN REPEAT AND PROTEIN KINASE DOMAIN-CONTAINING PROTEIN"/>
    <property type="match status" value="1"/>
</dbReference>
<feature type="repeat" description="ANK" evidence="3">
    <location>
        <begin position="410"/>
        <end position="442"/>
    </location>
</feature>
<name>A0A8S1ISG2_9CHLO</name>
<feature type="repeat" description="ANK" evidence="3">
    <location>
        <begin position="210"/>
        <end position="242"/>
    </location>
</feature>
<feature type="compositionally biased region" description="Polar residues" evidence="4">
    <location>
        <begin position="1141"/>
        <end position="1152"/>
    </location>
</feature>
<protein>
    <submittedName>
        <fullName evidence="5">Uncharacterized protein</fullName>
    </submittedName>
</protein>
<feature type="region of interest" description="Disordered" evidence="4">
    <location>
        <begin position="1520"/>
        <end position="1559"/>
    </location>
</feature>
<dbReference type="SUPFAM" id="SSF48403">
    <property type="entry name" value="Ankyrin repeat"/>
    <property type="match status" value="4"/>
</dbReference>
<dbReference type="Pfam" id="PF13637">
    <property type="entry name" value="Ank_4"/>
    <property type="match status" value="1"/>
</dbReference>
<feature type="repeat" description="ANK" evidence="3">
    <location>
        <begin position="54"/>
        <end position="86"/>
    </location>
</feature>
<keyword evidence="1" id="KW-0677">Repeat</keyword>
<dbReference type="Proteomes" id="UP000708148">
    <property type="component" value="Unassembled WGS sequence"/>
</dbReference>
<feature type="compositionally biased region" description="Low complexity" evidence="4">
    <location>
        <begin position="1206"/>
        <end position="1217"/>
    </location>
</feature>
<feature type="repeat" description="ANK" evidence="3">
    <location>
        <begin position="243"/>
        <end position="275"/>
    </location>
</feature>
<feature type="repeat" description="ANK" evidence="3">
    <location>
        <begin position="376"/>
        <end position="408"/>
    </location>
</feature>
<feature type="region of interest" description="Disordered" evidence="4">
    <location>
        <begin position="1628"/>
        <end position="1648"/>
    </location>
</feature>
<evidence type="ECO:0000313" key="5">
    <source>
        <dbReference type="EMBL" id="CAD7697830.1"/>
    </source>
</evidence>
<evidence type="ECO:0000256" key="1">
    <source>
        <dbReference type="ARBA" id="ARBA00022737"/>
    </source>
</evidence>
<dbReference type="SMART" id="SM00248">
    <property type="entry name" value="ANK"/>
    <property type="match status" value="17"/>
</dbReference>
<feature type="repeat" description="ANK" evidence="3">
    <location>
        <begin position="21"/>
        <end position="53"/>
    </location>
</feature>
<keyword evidence="2 3" id="KW-0040">ANK repeat</keyword>
<dbReference type="OrthoDB" id="513151at2759"/>
<accession>A0A8S1ISG2</accession>
<feature type="repeat" description="ANK" evidence="3">
    <location>
        <begin position="480"/>
        <end position="512"/>
    </location>
</feature>
<dbReference type="PROSITE" id="PS50297">
    <property type="entry name" value="ANK_REP_REGION"/>
    <property type="match status" value="11"/>
</dbReference>
<sequence length="1666" mass="176069">MALRAPFLGWCFNMAFSTTGHKSTGLHKAARRGNEEEVLCLLQQGADVTARDAEGRTPLHLAVMRGHLGIISLLLDHGGPAVLLSRDILSCTPVHLAAVQNQVRLISMLIDALLKDTTGCTPLHEVARRGCMQDFMGFLHLGWDLATSDGCNHNALQLSQEDAASTPSLAAVQQILGWSVLHLAAVEGRVPHIENLVMKFNCDVHCQSANSWTPLHYAAAYNQVASIEALVRLGAKVDVRDSVGSTPLHVACGEGHMEAVLKLIELGCDPAVKDRDGCTPLYCAAAWNRIDVVRELHRLGCPSWAQSEEGRTAVHVAAEQGWVDLLEVLVKELDSIVDSRDTYQFTPLHSAANWGWVGAIQKLVELKHSVDVRDYLGRTPLHYAALHGRAAAIEELVQLGASLHEKDTRGGYTPLHLAADAGQCEAVAKLVELGADTEAKTAKGWTCLQLATMKGPANVDVLGLLVELKADVKAVTENKNLETPLHIAARAGRLDIVQKLINCGVGVCARTKDGSTPLHYAAAFGQSQVLETLVKGGCDIHSRDNAQNSPLHLAAGCGFLDAVVKLVELGGDLNCRDMSDCTPLQNTAHGTYSALAAVPPGMADGTTAKGLNSQLGSLSLRKSGLSSAVLPQGSGSSAAANGGMVPVRTGFAWATLGTSDALSSMYFGDLDETTPGRPSHNWKGAELMSLLRKATRSRRAGSMLFGSDLLHDQKWSSDERDNDDEWDRWSHRDLEREREGLELLLKKTEALQLSQMEQDRSRLIPVAEKMVDLGAYIAAKDNEGRTALHLAAGCGDRAMVIKLVDLGADINCKDSVGGTPMHHAAMANKKDMMFTLARLGCDWRAKAEGIDGATAAYVLCGQHGKTTRQQKLLEAKLKRVYLEGELARKAGKNPMDVAPKEEPEEDLELISAIADANMAALLEEEAAEAAKKEKKREKKRKHKSKVAKSADKGGSEAVDGNGVLKKGAGSCGGKGGKSANGMLEGGRGGGRELAENGTYTDSYDPDDCEDGDESQAAIRGLLEEAVTCAQTVLEIGAATPEDTLHDVLQKLDAAIQQATQGDVSAKYAKKVRKRLQGLADKETSQQEAETEPSDCGGPSPAPEASDNVKDVDEDDSGWASAHHGLKGRHAGGRLAKHDSGRGSTDQASSSSKAETDWQHVGNGHGKKTGSGPGSTSGSSGRSVKVVSQSIGRQVGQAKRSGGGGKITTIKVITRTSSGRSATLLVQQKSPRIPSQPTPPSAPSVASVSKVWSQGSRHKGYVMSDPEFPPLQATAQAAKGAQSSGTADTDRGHKSSARKPLLESQGAQPKQQDARRGAPKQLPKPPPEVAPSQQSSAAGKGPNNGKATPTVSTFMGPAAPTSPVGNGQLPPERSAPSEAAEGPVKQYELFGDQSRLTGPPALSPSLSSTLNGQPVVNRWLQNESQAFSSPPHLQDAGALHSNSGVAYRAPESASPSPTESRFSGQLPATLDSPMHPDGEESARAGFGLPVSAAMWQMGPAGGPVTPARGNMRGTAISATPHEHLAGPKGVPMSPQSISDLRSSRGHHQNGFSEFRTPSHDPAMMQGRYQARMMPQPFASHAPANMQPGPMGPSCGGHMNGHVMSMGPFACSSAQLPQHPSFGPVGPGMMAGVPQQRPSSGVLGSEDSDVQRRLSRHLLGELEAELGM</sequence>
<dbReference type="Pfam" id="PF12796">
    <property type="entry name" value="Ank_2"/>
    <property type="match status" value="4"/>
</dbReference>
<dbReference type="PROSITE" id="PS50088">
    <property type="entry name" value="ANK_REPEAT"/>
    <property type="match status" value="11"/>
</dbReference>
<evidence type="ECO:0000256" key="3">
    <source>
        <dbReference type="PROSITE-ProRule" id="PRU00023"/>
    </source>
</evidence>
<feature type="compositionally biased region" description="Low complexity" evidence="4">
    <location>
        <begin position="1175"/>
        <end position="1189"/>
    </location>
</feature>
<feature type="repeat" description="ANK" evidence="3">
    <location>
        <begin position="309"/>
        <end position="331"/>
    </location>
</feature>
<feature type="compositionally biased region" description="Basic residues" evidence="4">
    <location>
        <begin position="932"/>
        <end position="946"/>
    </location>
</feature>
<dbReference type="Gene3D" id="1.25.40.20">
    <property type="entry name" value="Ankyrin repeat-containing domain"/>
    <property type="match status" value="4"/>
</dbReference>
<feature type="repeat" description="ANK" evidence="3">
    <location>
        <begin position="783"/>
        <end position="815"/>
    </location>
</feature>
<dbReference type="PANTHER" id="PTHR24198:SF165">
    <property type="entry name" value="ANKYRIN REPEAT-CONTAINING PROTEIN-RELATED"/>
    <property type="match status" value="1"/>
</dbReference>
<evidence type="ECO:0000313" key="6">
    <source>
        <dbReference type="Proteomes" id="UP000708148"/>
    </source>
</evidence>
<dbReference type="EMBL" id="CAJHUC010000716">
    <property type="protein sequence ID" value="CAD7697830.1"/>
    <property type="molecule type" value="Genomic_DNA"/>
</dbReference>
<dbReference type="PRINTS" id="PR01415">
    <property type="entry name" value="ANKYRIN"/>
</dbReference>
<comment type="caution">
    <text evidence="5">The sequence shown here is derived from an EMBL/GenBank/DDBJ whole genome shotgun (WGS) entry which is preliminary data.</text>
</comment>
<feature type="repeat" description="ANK" evidence="3">
    <location>
        <begin position="513"/>
        <end position="545"/>
    </location>
</feature>
<feature type="region of interest" description="Disordered" evidence="4">
    <location>
        <begin position="1426"/>
        <end position="1483"/>
    </location>
</feature>
<feature type="compositionally biased region" description="Polar residues" evidence="4">
    <location>
        <begin position="1218"/>
        <end position="1228"/>
    </location>
</feature>
<reference evidence="5" key="1">
    <citation type="submission" date="2020-12" db="EMBL/GenBank/DDBJ databases">
        <authorList>
            <person name="Iha C."/>
        </authorList>
    </citation>
    <scope>NUCLEOTIDE SEQUENCE</scope>
</reference>